<protein>
    <recommendedName>
        <fullName evidence="9">Riboflavin transporter</fullName>
    </recommendedName>
</protein>
<comment type="catalytic activity">
    <reaction evidence="1 9">
        <text>riboflavin(in) = riboflavin(out)</text>
        <dbReference type="Rhea" id="RHEA:35015"/>
        <dbReference type="ChEBI" id="CHEBI:57986"/>
    </reaction>
</comment>
<feature type="transmembrane region" description="Helical" evidence="9">
    <location>
        <begin position="261"/>
        <end position="283"/>
    </location>
</feature>
<evidence type="ECO:0000256" key="3">
    <source>
        <dbReference type="ARBA" id="ARBA00006366"/>
    </source>
</evidence>
<dbReference type="InterPro" id="IPR009357">
    <property type="entry name" value="Riboflavin_transptr"/>
</dbReference>
<comment type="caution">
    <text evidence="10">The sequence shown here is derived from an EMBL/GenBank/DDBJ whole genome shotgun (WGS) entry which is preliminary data.</text>
</comment>
<keyword evidence="11" id="KW-1185">Reference proteome</keyword>
<accession>A0AAV7X5Z4</accession>
<evidence type="ECO:0000256" key="9">
    <source>
        <dbReference type="RuleBase" id="RU368035"/>
    </source>
</evidence>
<feature type="transmembrane region" description="Helical" evidence="9">
    <location>
        <begin position="63"/>
        <end position="84"/>
    </location>
</feature>
<keyword evidence="5 9" id="KW-1003">Cell membrane</keyword>
<dbReference type="Pfam" id="PF06237">
    <property type="entry name" value="SLC52_ribofla_tr"/>
    <property type="match status" value="1"/>
</dbReference>
<dbReference type="EMBL" id="JAPTSV010000013">
    <property type="protein sequence ID" value="KAJ1521323.1"/>
    <property type="molecule type" value="Genomic_DNA"/>
</dbReference>
<dbReference type="Proteomes" id="UP001075354">
    <property type="component" value="Chromosome 13"/>
</dbReference>
<evidence type="ECO:0000256" key="1">
    <source>
        <dbReference type="ARBA" id="ARBA00000215"/>
    </source>
</evidence>
<evidence type="ECO:0000256" key="8">
    <source>
        <dbReference type="ARBA" id="ARBA00023136"/>
    </source>
</evidence>
<feature type="transmembrane region" description="Helical" evidence="9">
    <location>
        <begin position="333"/>
        <end position="353"/>
    </location>
</feature>
<keyword evidence="7 9" id="KW-1133">Transmembrane helix</keyword>
<keyword evidence="8 9" id="KW-0472">Membrane</keyword>
<sequence length="383" mass="39494">MPEDADKMTASWAASPTAAAPASRVVLVDVLAALFGLGAWLGVNAMYTQLPILVEVLPESWNVASYIVVVIQAANIGGVAYAVVQRHHGDVADGGLLERGCIYAMTALGCASLLLMAFFYQEVVVVAGAAHSVPLLLLVFGCALPACVSSVLFVPYLRRFPPTYLVSYMVGEGLSGLLPSALSLVQGVAGDAVCAAAADGTRAPYTPPPVFSTRTYLLVAFLLQAASAAAFALLDLLPVCRRVRAEARTAAAADKQRAGPGAAPLSSSAFAALLAAEAVLMFFSNGLFPSVQTYSCEPYGTLAYHLAINLGAMANPLSCYLLFFVAARRPRTIAALTAATLAVAAYILVGAALSPTPPLVGQTGGQVLVVSSAAKELGKTNDI</sequence>
<feature type="transmembrane region" description="Helical" evidence="9">
    <location>
        <begin position="96"/>
        <end position="120"/>
    </location>
</feature>
<comment type="similarity">
    <text evidence="3 9">Belongs to the riboflavin transporter family.</text>
</comment>
<gene>
    <name evidence="10" type="ORF">ONE63_002999</name>
</gene>
<comment type="function">
    <text evidence="9">Plasma membrane transporter mediating the uptake by cells of the water soluble vitamin B2/riboflavin that plays a key role in biochemical oxidation-reduction reactions of the carbohydrate, lipid, and amino acid metabolism.</text>
</comment>
<dbReference type="GO" id="GO:0005886">
    <property type="term" value="C:plasma membrane"/>
    <property type="evidence" value="ECO:0007669"/>
    <property type="project" value="UniProtKB-SubCell"/>
</dbReference>
<feature type="transmembrane region" description="Helical" evidence="9">
    <location>
        <begin position="25"/>
        <end position="43"/>
    </location>
</feature>
<evidence type="ECO:0000256" key="6">
    <source>
        <dbReference type="ARBA" id="ARBA00022692"/>
    </source>
</evidence>
<evidence type="ECO:0000256" key="4">
    <source>
        <dbReference type="ARBA" id="ARBA00022448"/>
    </source>
</evidence>
<dbReference type="AlphaFoldDB" id="A0AAV7X5Z4"/>
<evidence type="ECO:0000256" key="7">
    <source>
        <dbReference type="ARBA" id="ARBA00022989"/>
    </source>
</evidence>
<keyword evidence="6 9" id="KW-0812">Transmembrane</keyword>
<dbReference type="PANTHER" id="PTHR12929">
    <property type="entry name" value="SOLUTE CARRIER FAMILY 52"/>
    <property type="match status" value="1"/>
</dbReference>
<dbReference type="PANTHER" id="PTHR12929:SF10">
    <property type="entry name" value="RIBOFLAVIN TRANSPORTER"/>
    <property type="match status" value="1"/>
</dbReference>
<organism evidence="10 11">
    <name type="scientific">Megalurothrips usitatus</name>
    <name type="common">bean blossom thrips</name>
    <dbReference type="NCBI Taxonomy" id="439358"/>
    <lineage>
        <taxon>Eukaryota</taxon>
        <taxon>Metazoa</taxon>
        <taxon>Ecdysozoa</taxon>
        <taxon>Arthropoda</taxon>
        <taxon>Hexapoda</taxon>
        <taxon>Insecta</taxon>
        <taxon>Pterygota</taxon>
        <taxon>Neoptera</taxon>
        <taxon>Paraneoptera</taxon>
        <taxon>Thysanoptera</taxon>
        <taxon>Terebrantia</taxon>
        <taxon>Thripoidea</taxon>
        <taxon>Thripidae</taxon>
        <taxon>Megalurothrips</taxon>
    </lineage>
</organism>
<feature type="transmembrane region" description="Helical" evidence="9">
    <location>
        <begin position="132"/>
        <end position="157"/>
    </location>
</feature>
<evidence type="ECO:0000313" key="11">
    <source>
        <dbReference type="Proteomes" id="UP001075354"/>
    </source>
</evidence>
<keyword evidence="4 9" id="KW-0813">Transport</keyword>
<reference evidence="10" key="1">
    <citation type="submission" date="2022-12" db="EMBL/GenBank/DDBJ databases">
        <title>Chromosome-level genome assembly of the bean flower thrips Megalurothrips usitatus.</title>
        <authorList>
            <person name="Ma L."/>
            <person name="Liu Q."/>
            <person name="Li H."/>
            <person name="Cai W."/>
        </authorList>
    </citation>
    <scope>NUCLEOTIDE SEQUENCE</scope>
    <source>
        <strain evidence="10">Cailab_2022a</strain>
    </source>
</reference>
<evidence type="ECO:0000256" key="2">
    <source>
        <dbReference type="ARBA" id="ARBA00004651"/>
    </source>
</evidence>
<evidence type="ECO:0000313" key="10">
    <source>
        <dbReference type="EMBL" id="KAJ1521323.1"/>
    </source>
</evidence>
<name>A0AAV7X5Z4_9NEOP</name>
<comment type="subcellular location">
    <subcellularLocation>
        <location evidence="2 9">Cell membrane</location>
        <topology evidence="2 9">Multi-pass membrane protein</topology>
    </subcellularLocation>
</comment>
<feature type="transmembrane region" description="Helical" evidence="9">
    <location>
        <begin position="218"/>
        <end position="240"/>
    </location>
</feature>
<dbReference type="GO" id="GO:0032217">
    <property type="term" value="F:riboflavin transmembrane transporter activity"/>
    <property type="evidence" value="ECO:0007669"/>
    <property type="project" value="UniProtKB-UniRule"/>
</dbReference>
<comment type="caution">
    <text evidence="9">Lacks conserved residue(s) required for the propagation of feature annotation.</text>
</comment>
<feature type="transmembrane region" description="Helical" evidence="9">
    <location>
        <begin position="303"/>
        <end position="326"/>
    </location>
</feature>
<proteinExistence type="inferred from homology"/>
<evidence type="ECO:0000256" key="5">
    <source>
        <dbReference type="ARBA" id="ARBA00022475"/>
    </source>
</evidence>